<dbReference type="OrthoDB" id="820612at2"/>
<dbReference type="RefSeq" id="WP_135878478.1">
    <property type="nucleotide sequence ID" value="NZ_SRSO01000030.1"/>
</dbReference>
<dbReference type="Proteomes" id="UP000307602">
    <property type="component" value="Unassembled WGS sequence"/>
</dbReference>
<protein>
    <submittedName>
        <fullName evidence="2">DUF1735 domain-containing protein</fullName>
    </submittedName>
</protein>
<feature type="domain" description="BT-3987-like N-terminal" evidence="1">
    <location>
        <begin position="24"/>
        <end position="116"/>
    </location>
</feature>
<gene>
    <name evidence="2" type="ORF">EM932_17380</name>
</gene>
<organism evidence="2 3">
    <name type="scientific">Flavivirga rizhaonensis</name>
    <dbReference type="NCBI Taxonomy" id="2559571"/>
    <lineage>
        <taxon>Bacteria</taxon>
        <taxon>Pseudomonadati</taxon>
        <taxon>Bacteroidota</taxon>
        <taxon>Flavobacteriia</taxon>
        <taxon>Flavobacteriales</taxon>
        <taxon>Flavobacteriaceae</taxon>
        <taxon>Flavivirga</taxon>
    </lineage>
</organism>
<evidence type="ECO:0000313" key="2">
    <source>
        <dbReference type="EMBL" id="TGV00957.1"/>
    </source>
</evidence>
<reference evidence="2 3" key="1">
    <citation type="submission" date="2019-04" db="EMBL/GenBank/DDBJ databases">
        <authorList>
            <person name="Liu A."/>
        </authorList>
    </citation>
    <scope>NUCLEOTIDE SEQUENCE [LARGE SCALE GENOMIC DNA]</scope>
    <source>
        <strain evidence="2 3">RZ03</strain>
    </source>
</reference>
<accession>A0A4S1DSM6</accession>
<comment type="caution">
    <text evidence="2">The sequence shown here is derived from an EMBL/GenBank/DDBJ whole genome shotgun (WGS) entry which is preliminary data.</text>
</comment>
<dbReference type="Pfam" id="PF08522">
    <property type="entry name" value="BT_3987-like_N"/>
    <property type="match status" value="1"/>
</dbReference>
<dbReference type="AlphaFoldDB" id="A0A4S1DSM6"/>
<proteinExistence type="predicted"/>
<dbReference type="EMBL" id="SRSO01000030">
    <property type="protein sequence ID" value="TGV00957.1"/>
    <property type="molecule type" value="Genomic_DNA"/>
</dbReference>
<dbReference type="PROSITE" id="PS51257">
    <property type="entry name" value="PROKAR_LIPOPROTEIN"/>
    <property type="match status" value="1"/>
</dbReference>
<evidence type="ECO:0000259" key="1">
    <source>
        <dbReference type="Pfam" id="PF08522"/>
    </source>
</evidence>
<name>A0A4S1DSM6_9FLAO</name>
<keyword evidence="3" id="KW-1185">Reference proteome</keyword>
<evidence type="ECO:0000313" key="3">
    <source>
        <dbReference type="Proteomes" id="UP000307602"/>
    </source>
</evidence>
<dbReference type="Gene3D" id="2.60.40.1740">
    <property type="entry name" value="hypothetical protein (bacova_03559)"/>
    <property type="match status" value="1"/>
</dbReference>
<sequence>MKKILFFLMTLSLILSCEDEQDFTNTTFSFASFDKDNYNLTVTLGSSSTQSISVAASIASSSERVHAIQVDTDASNITPSSYTIPNSITIPANQTTGSFDIIVTDDLELSGETLVLNLIDDDFTVQPATVNVKLFCPQQPPASGTWTIRMRDSYGDGWNVAAVTIMVDGVSTDYSVPQSAGKDTVEDTFDVIAGATEISVVFNSNGERWTDEVSYEVLTPAGDIVLEVAYSDQNISTIDETENFNYCVF</sequence>
<dbReference type="InterPro" id="IPR013728">
    <property type="entry name" value="BT_3987-like_N"/>
</dbReference>